<protein>
    <submittedName>
        <fullName evidence="1">Uncharacterized protein</fullName>
    </submittedName>
</protein>
<sequence>MNKTDIDIVALAKSHQNKDAFDQASAQIKENTNGSVYESVKNQPSLLRRISPDGTVTTGTFESGVFKEMKGNQD</sequence>
<keyword evidence="2" id="KW-1185">Reference proteome</keyword>
<reference evidence="1 2" key="1">
    <citation type="submission" date="2022-07" db="EMBL/GenBank/DDBJ databases">
        <authorList>
            <person name="Xamxidin M."/>
            <person name="Wu M."/>
        </authorList>
    </citation>
    <scope>NUCLEOTIDE SEQUENCE [LARGE SCALE GENOMIC DNA]</scope>
    <source>
        <strain evidence="1 2">NBRC 111650</strain>
    </source>
</reference>
<comment type="caution">
    <text evidence="1">The sequence shown here is derived from an EMBL/GenBank/DDBJ whole genome shotgun (WGS) entry which is preliminary data.</text>
</comment>
<name>A0ABT1WGT2_9BURK</name>
<dbReference type="RefSeq" id="WP_256764527.1">
    <property type="nucleotide sequence ID" value="NZ_JANIGO010000003.1"/>
</dbReference>
<accession>A0ABT1WGT2</accession>
<evidence type="ECO:0000313" key="1">
    <source>
        <dbReference type="EMBL" id="MCQ8896731.1"/>
    </source>
</evidence>
<proteinExistence type="predicted"/>
<evidence type="ECO:0000313" key="2">
    <source>
        <dbReference type="Proteomes" id="UP001204142"/>
    </source>
</evidence>
<dbReference type="Proteomes" id="UP001204142">
    <property type="component" value="Unassembled WGS sequence"/>
</dbReference>
<dbReference type="EMBL" id="JANIGO010000003">
    <property type="protein sequence ID" value="MCQ8896731.1"/>
    <property type="molecule type" value="Genomic_DNA"/>
</dbReference>
<gene>
    <name evidence="1" type="ORF">NQT62_09835</name>
</gene>
<organism evidence="1 2">
    <name type="scientific">Limnobacter humi</name>
    <dbReference type="NCBI Taxonomy" id="1778671"/>
    <lineage>
        <taxon>Bacteria</taxon>
        <taxon>Pseudomonadati</taxon>
        <taxon>Pseudomonadota</taxon>
        <taxon>Betaproteobacteria</taxon>
        <taxon>Burkholderiales</taxon>
        <taxon>Burkholderiaceae</taxon>
        <taxon>Limnobacter</taxon>
    </lineage>
</organism>